<protein>
    <submittedName>
        <fullName evidence="1">Uncharacterized protein</fullName>
    </submittedName>
</protein>
<organism evidence="1 2">
    <name type="scientific">Ananas comosus</name>
    <name type="common">Pineapple</name>
    <name type="synonym">Ananas ananas</name>
    <dbReference type="NCBI Taxonomy" id="4615"/>
    <lineage>
        <taxon>Eukaryota</taxon>
        <taxon>Viridiplantae</taxon>
        <taxon>Streptophyta</taxon>
        <taxon>Embryophyta</taxon>
        <taxon>Tracheophyta</taxon>
        <taxon>Spermatophyta</taxon>
        <taxon>Magnoliopsida</taxon>
        <taxon>Liliopsida</taxon>
        <taxon>Poales</taxon>
        <taxon>Bromeliaceae</taxon>
        <taxon>Bromelioideae</taxon>
        <taxon>Ananas</taxon>
    </lineage>
</organism>
<name>A0A199UZ09_ANACO</name>
<proteinExistence type="predicted"/>
<accession>A0A199UZ09</accession>
<evidence type="ECO:0000313" key="2">
    <source>
        <dbReference type="Proteomes" id="UP000092600"/>
    </source>
</evidence>
<comment type="caution">
    <text evidence="1">The sequence shown here is derived from an EMBL/GenBank/DDBJ whole genome shotgun (WGS) entry which is preliminary data.</text>
</comment>
<sequence>MKVVHCIQLM</sequence>
<gene>
    <name evidence="1" type="ORF">ACMD2_24929</name>
</gene>
<dbReference type="EMBL" id="LSRQ01004194">
    <property type="protein sequence ID" value="OAY69875.1"/>
    <property type="molecule type" value="Genomic_DNA"/>
</dbReference>
<reference evidence="1 2" key="1">
    <citation type="journal article" date="2016" name="DNA Res.">
        <title>The draft genome of MD-2 pineapple using hybrid error correction of long reads.</title>
        <authorList>
            <person name="Redwan R.M."/>
            <person name="Saidin A."/>
            <person name="Kumar S.V."/>
        </authorList>
    </citation>
    <scope>NUCLEOTIDE SEQUENCE [LARGE SCALE GENOMIC DNA]</scope>
    <source>
        <strain evidence="2">cv. MD2</strain>
        <tissue evidence="1">Leaf</tissue>
    </source>
</reference>
<evidence type="ECO:0000313" key="1">
    <source>
        <dbReference type="EMBL" id="OAY69875.1"/>
    </source>
</evidence>
<dbReference type="Proteomes" id="UP000092600">
    <property type="component" value="Unassembled WGS sequence"/>
</dbReference>